<dbReference type="EMBL" id="JBHUEJ010000036">
    <property type="protein sequence ID" value="MFD1711974.1"/>
    <property type="molecule type" value="Genomic_DNA"/>
</dbReference>
<dbReference type="SUPFAM" id="SSF46785">
    <property type="entry name" value="Winged helix' DNA-binding domain"/>
    <property type="match status" value="1"/>
</dbReference>
<dbReference type="Pfam" id="PF12802">
    <property type="entry name" value="MarR_2"/>
    <property type="match status" value="1"/>
</dbReference>
<dbReference type="PROSITE" id="PS50995">
    <property type="entry name" value="HTH_MARR_2"/>
    <property type="match status" value="1"/>
</dbReference>
<feature type="domain" description="HTH marR-type" evidence="1">
    <location>
        <begin position="13"/>
        <end position="146"/>
    </location>
</feature>
<organism evidence="2 3">
    <name type="scientific">Ottowia flava</name>
    <dbReference type="NCBI Taxonomy" id="2675430"/>
    <lineage>
        <taxon>Bacteria</taxon>
        <taxon>Pseudomonadati</taxon>
        <taxon>Pseudomonadota</taxon>
        <taxon>Betaproteobacteria</taxon>
        <taxon>Burkholderiales</taxon>
        <taxon>Comamonadaceae</taxon>
        <taxon>Ottowia</taxon>
    </lineage>
</organism>
<sequence length="170" mass="19123">MREPSLRQPKTLDDMVLYRLWHLNARAGRLVMRMCEADFGVTRREWRLMSYLARHDGVLPSELADYAALDRARTSRAVSSLVDKHLVRRQPRPHNRREVVLTLTETGRDLHDRLLPRVAAINGQLMSALSAQEAATLAELLQRLKNQADNMASEALGAAAHGPGPDRAVD</sequence>
<dbReference type="SMART" id="SM00347">
    <property type="entry name" value="HTH_MARR"/>
    <property type="match status" value="1"/>
</dbReference>
<dbReference type="Gene3D" id="1.10.10.10">
    <property type="entry name" value="Winged helix-like DNA-binding domain superfamily/Winged helix DNA-binding domain"/>
    <property type="match status" value="1"/>
</dbReference>
<dbReference type="PRINTS" id="PR00598">
    <property type="entry name" value="HTHMARR"/>
</dbReference>
<gene>
    <name evidence="2" type="ORF">ACFSF0_15290</name>
</gene>
<dbReference type="InterPro" id="IPR000835">
    <property type="entry name" value="HTH_MarR-typ"/>
</dbReference>
<dbReference type="Proteomes" id="UP001597304">
    <property type="component" value="Unassembled WGS sequence"/>
</dbReference>
<dbReference type="PANTHER" id="PTHR33164">
    <property type="entry name" value="TRANSCRIPTIONAL REGULATOR, MARR FAMILY"/>
    <property type="match status" value="1"/>
</dbReference>
<accession>A0ABW4KVB3</accession>
<evidence type="ECO:0000259" key="1">
    <source>
        <dbReference type="PROSITE" id="PS50995"/>
    </source>
</evidence>
<name>A0ABW4KVB3_9BURK</name>
<dbReference type="InterPro" id="IPR036390">
    <property type="entry name" value="WH_DNA-bd_sf"/>
</dbReference>
<evidence type="ECO:0000313" key="2">
    <source>
        <dbReference type="EMBL" id="MFD1711974.1"/>
    </source>
</evidence>
<dbReference type="PANTHER" id="PTHR33164:SF104">
    <property type="entry name" value="TRANSCRIPTIONAL REGULATORY PROTEIN"/>
    <property type="match status" value="1"/>
</dbReference>
<reference evidence="3" key="1">
    <citation type="journal article" date="2019" name="Int. J. Syst. Evol. Microbiol.">
        <title>The Global Catalogue of Microorganisms (GCM) 10K type strain sequencing project: providing services to taxonomists for standard genome sequencing and annotation.</title>
        <authorList>
            <consortium name="The Broad Institute Genomics Platform"/>
            <consortium name="The Broad Institute Genome Sequencing Center for Infectious Disease"/>
            <person name="Wu L."/>
            <person name="Ma J."/>
        </authorList>
    </citation>
    <scope>NUCLEOTIDE SEQUENCE [LARGE SCALE GENOMIC DNA]</scope>
    <source>
        <strain evidence="3">LMG 29247</strain>
    </source>
</reference>
<dbReference type="InterPro" id="IPR039422">
    <property type="entry name" value="MarR/SlyA-like"/>
</dbReference>
<protein>
    <submittedName>
        <fullName evidence="2">MarR family winged helix-turn-helix transcriptional regulator</fullName>
    </submittedName>
</protein>
<proteinExistence type="predicted"/>
<dbReference type="RefSeq" id="WP_147912428.1">
    <property type="nucleotide sequence ID" value="NZ_JBHUEJ010000036.1"/>
</dbReference>
<comment type="caution">
    <text evidence="2">The sequence shown here is derived from an EMBL/GenBank/DDBJ whole genome shotgun (WGS) entry which is preliminary data.</text>
</comment>
<keyword evidence="3" id="KW-1185">Reference proteome</keyword>
<evidence type="ECO:0000313" key="3">
    <source>
        <dbReference type="Proteomes" id="UP001597304"/>
    </source>
</evidence>
<dbReference type="InterPro" id="IPR036388">
    <property type="entry name" value="WH-like_DNA-bd_sf"/>
</dbReference>